<dbReference type="AlphaFoldDB" id="A0A507D9M2"/>
<dbReference type="Proteomes" id="UP000317494">
    <property type="component" value="Unassembled WGS sequence"/>
</dbReference>
<proteinExistence type="predicted"/>
<feature type="region of interest" description="Disordered" evidence="1">
    <location>
        <begin position="13"/>
        <end position="56"/>
    </location>
</feature>
<gene>
    <name evidence="2" type="ORF">SeMB42_g03075</name>
</gene>
<evidence type="ECO:0000313" key="2">
    <source>
        <dbReference type="EMBL" id="TPX48224.1"/>
    </source>
</evidence>
<keyword evidence="3" id="KW-1185">Reference proteome</keyword>
<feature type="compositionally biased region" description="Acidic residues" evidence="1">
    <location>
        <begin position="26"/>
        <end position="53"/>
    </location>
</feature>
<comment type="caution">
    <text evidence="2">The sequence shown here is derived from an EMBL/GenBank/DDBJ whole genome shotgun (WGS) entry which is preliminary data.</text>
</comment>
<name>A0A507D9M2_9FUNG</name>
<dbReference type="VEuPathDB" id="FungiDB:SeMB42_g03075"/>
<reference evidence="2 3" key="1">
    <citation type="journal article" date="2019" name="Sci. Rep.">
        <title>Comparative genomics of chytrid fungi reveal insights into the obligate biotrophic and pathogenic lifestyle of Synchytrium endobioticum.</title>
        <authorList>
            <person name="van de Vossenberg B.T.L.H."/>
            <person name="Warris S."/>
            <person name="Nguyen H.D.T."/>
            <person name="van Gent-Pelzer M.P.E."/>
            <person name="Joly D.L."/>
            <person name="van de Geest H.C."/>
            <person name="Bonants P.J.M."/>
            <person name="Smith D.S."/>
            <person name="Levesque C.A."/>
            <person name="van der Lee T.A.J."/>
        </authorList>
    </citation>
    <scope>NUCLEOTIDE SEQUENCE [LARGE SCALE GENOMIC DNA]</scope>
    <source>
        <strain evidence="2 3">MB42</strain>
    </source>
</reference>
<accession>A0A507D9M2</accession>
<protein>
    <submittedName>
        <fullName evidence="2">Uncharacterized protein</fullName>
    </submittedName>
</protein>
<organism evidence="2 3">
    <name type="scientific">Synchytrium endobioticum</name>
    <dbReference type="NCBI Taxonomy" id="286115"/>
    <lineage>
        <taxon>Eukaryota</taxon>
        <taxon>Fungi</taxon>
        <taxon>Fungi incertae sedis</taxon>
        <taxon>Chytridiomycota</taxon>
        <taxon>Chytridiomycota incertae sedis</taxon>
        <taxon>Chytridiomycetes</taxon>
        <taxon>Synchytriales</taxon>
        <taxon>Synchytriaceae</taxon>
        <taxon>Synchytrium</taxon>
    </lineage>
</organism>
<sequence length="97" mass="10692">MATVIESLRRQFVASESPTLSSHAETEDDEDGGGNPDDEIDDVSDDEYEEAPEPDPMRALLTVLPVLIPVISRMLGRHAMLPPDHHTPARCMQIILS</sequence>
<evidence type="ECO:0000256" key="1">
    <source>
        <dbReference type="SAM" id="MobiDB-lite"/>
    </source>
</evidence>
<feature type="compositionally biased region" description="Polar residues" evidence="1">
    <location>
        <begin position="14"/>
        <end position="23"/>
    </location>
</feature>
<evidence type="ECO:0000313" key="3">
    <source>
        <dbReference type="Proteomes" id="UP000317494"/>
    </source>
</evidence>
<dbReference type="EMBL" id="QEAN01000104">
    <property type="protein sequence ID" value="TPX48224.1"/>
    <property type="molecule type" value="Genomic_DNA"/>
</dbReference>